<reference evidence="2 3" key="1">
    <citation type="journal article" date="2016" name="Genome Announc.">
        <title>Draft Genome Sequence of Criibacterium bergeronii gen. nov., sp. nov., Strain CCRI-22567T, Isolated from a Vaginal Sample from a Woman with Bacterial Vaginosis.</title>
        <authorList>
            <person name="Maheux A.F."/>
            <person name="Berube E."/>
            <person name="Boudreau D.K."/>
            <person name="Raymond F."/>
            <person name="Corbeil J."/>
            <person name="Roy P.H."/>
            <person name="Boissinot M."/>
            <person name="Omar R.F."/>
        </authorList>
    </citation>
    <scope>NUCLEOTIDE SEQUENCE [LARGE SCALE GENOMIC DNA]</scope>
    <source>
        <strain evidence="2 3">CCRI-22567</strain>
    </source>
</reference>
<evidence type="ECO:0000256" key="1">
    <source>
        <dbReference type="SAM" id="Coils"/>
    </source>
</evidence>
<dbReference type="PANTHER" id="PTHR41248">
    <property type="entry name" value="NORD PROTEIN"/>
    <property type="match status" value="1"/>
</dbReference>
<dbReference type="EMBL" id="MBEW02000007">
    <property type="protein sequence ID" value="RDY21466.1"/>
    <property type="molecule type" value="Genomic_DNA"/>
</dbReference>
<evidence type="ECO:0000313" key="3">
    <source>
        <dbReference type="Proteomes" id="UP000093352"/>
    </source>
</evidence>
<proteinExistence type="predicted"/>
<organism evidence="2 3">
    <name type="scientific">Criibacterium bergeronii</name>
    <dbReference type="NCBI Taxonomy" id="1871336"/>
    <lineage>
        <taxon>Bacteria</taxon>
        <taxon>Bacillati</taxon>
        <taxon>Bacillota</taxon>
        <taxon>Clostridia</taxon>
        <taxon>Peptostreptococcales</taxon>
        <taxon>Filifactoraceae</taxon>
        <taxon>Criibacterium</taxon>
    </lineage>
</organism>
<dbReference type="SUPFAM" id="SSF53300">
    <property type="entry name" value="vWA-like"/>
    <property type="match status" value="1"/>
</dbReference>
<comment type="caution">
    <text evidence="2">The sequence shown here is derived from an EMBL/GenBank/DDBJ whole genome shotgun (WGS) entry which is preliminary data.</text>
</comment>
<keyword evidence="1" id="KW-0175">Coiled coil</keyword>
<dbReference type="PANTHER" id="PTHR41248:SF1">
    <property type="entry name" value="NORD PROTEIN"/>
    <property type="match status" value="1"/>
</dbReference>
<sequence>MKDLTYYEKNRVSNIVWTITKAYGKNVDTSLLTEDYFDYDLLYGSAILGSLYATLDYSMIEEFSTTLKKSINSYKEILYLFFVCIEETCVNAEIEYIKNIYSIREKNYKEKLLELNNVKQKDKLYNAIRLCYYSYILGLPLTFDRRVVELIMDVKKFRGIDNTIEFIKEFVNILNKFFKTEKELNTEKELQKPELEKFLENQTNKKQKIFEFFDTYTSSEFNPNESIIEINFSKDSHTINEKGSQRNEEKNFEKIANYYGEPLYNLVTTKELEKRYVKGIHKGHKLFFTKAEPSTIHDKYRNEQVTEEVNKNITQYNKNVAVYENEIKKLKTILLQILNQDDMEIFTSSAGKLVARDVYKAQAFNNRHIFKKERKHEIQPPIVDIVLDASASLLDKQSDLSIQAYIVSKALQELGIKNSVTSFNNFLDYSIIKYLKTYEDKDCKRCFDYYCSGGNRDGLAIDVIGKMTKQKNEQNRIMIVFTDAKPYDVQVIFEIGQRMKTPYQGEMAVKDTADTLRRLRYENLKIIGIFSGDDKDMPVLRLIYGTDFIYIKNIERFSEEVGKILKDFLLIHN</sequence>
<dbReference type="InterPro" id="IPR051928">
    <property type="entry name" value="NorD/CobT"/>
</dbReference>
<dbReference type="Proteomes" id="UP000093352">
    <property type="component" value="Unassembled WGS sequence"/>
</dbReference>
<evidence type="ECO:0000313" key="2">
    <source>
        <dbReference type="EMBL" id="RDY21466.1"/>
    </source>
</evidence>
<protein>
    <submittedName>
        <fullName evidence="2">VWA domain-containing protein</fullName>
    </submittedName>
</protein>
<keyword evidence="3" id="KW-1185">Reference proteome</keyword>
<gene>
    <name evidence="2" type="ORF">BBG48_004935</name>
</gene>
<dbReference type="Gene3D" id="3.40.50.410">
    <property type="entry name" value="von Willebrand factor, type A domain"/>
    <property type="match status" value="1"/>
</dbReference>
<accession>A0A1C0ADW4</accession>
<feature type="coiled-coil region" evidence="1">
    <location>
        <begin position="306"/>
        <end position="340"/>
    </location>
</feature>
<dbReference type="InterPro" id="IPR036465">
    <property type="entry name" value="vWFA_dom_sf"/>
</dbReference>
<name>A0A1C0ADW4_9FIRM</name>
<dbReference type="STRING" id="1871336.BBG48_06335"/>
<dbReference type="AlphaFoldDB" id="A0A1C0ADW4"/>
<dbReference type="RefSeq" id="WP_068913551.1">
    <property type="nucleotide sequence ID" value="NZ_MBEW02000007.1"/>
</dbReference>